<sequence>MTTRYTRYVETLDAIKQATKWSLTDDFRRLMAIHYAIHDAPFDPSRFEQAQAALKQRTGMFSKFRGTNSLVWLSFLDAKYEDVAPAIDEALRLDQLLDRKHFRYSTLRPFIASQLLNVDDPERRLDEATALYQTFKQHHPWLTSEEDLLSALVLVQAFDDHSTLNERIEAYYEALKVHVSRSNELQLVSHLLTFSELDPTDAVTRFLDWRERLQRQKITVRNEHLPPLALLTIVTEPTDETVQTVVDIVVAETEKQRWFNTHALTIALQLIAADTITEEANELLLHGTFAHLLAMQQAATAAATVAVISSTSSSD</sequence>
<keyword evidence="2" id="KW-1185">Reference proteome</keyword>
<gene>
    <name evidence="1" type="ORF">NQG31_06480</name>
</gene>
<organism evidence="1 2">
    <name type="scientific">Exiguobacterium alkaliphilum</name>
    <dbReference type="NCBI Taxonomy" id="1428684"/>
    <lineage>
        <taxon>Bacteria</taxon>
        <taxon>Bacillati</taxon>
        <taxon>Bacillota</taxon>
        <taxon>Bacilli</taxon>
        <taxon>Bacillales</taxon>
        <taxon>Bacillales Family XII. Incertae Sedis</taxon>
        <taxon>Exiguobacterium</taxon>
    </lineage>
</organism>
<comment type="caution">
    <text evidence="1">The sequence shown here is derived from an EMBL/GenBank/DDBJ whole genome shotgun (WGS) entry which is preliminary data.</text>
</comment>
<dbReference type="InterPro" id="IPR025062">
    <property type="entry name" value="DUF4003"/>
</dbReference>
<dbReference type="Pfam" id="PF13170">
    <property type="entry name" value="DUF4003"/>
    <property type="match status" value="1"/>
</dbReference>
<evidence type="ECO:0000313" key="2">
    <source>
        <dbReference type="Proteomes" id="UP001206821"/>
    </source>
</evidence>
<dbReference type="Proteomes" id="UP001206821">
    <property type="component" value="Unassembled WGS sequence"/>
</dbReference>
<accession>A0ABT2KW64</accession>
<reference evidence="1 2" key="1">
    <citation type="submission" date="2022-07" db="EMBL/GenBank/DDBJ databases">
        <title>Genomic and pangenome structural analysis of the polyextremophile Exiguobacterium.</title>
        <authorList>
            <person name="Shen L."/>
        </authorList>
    </citation>
    <scope>NUCLEOTIDE SEQUENCE [LARGE SCALE GENOMIC DNA]</scope>
    <source>
        <strain evidence="1 2">12_1</strain>
    </source>
</reference>
<protein>
    <submittedName>
        <fullName evidence="1">DUF4003 domain-containing protein</fullName>
    </submittedName>
</protein>
<dbReference type="EMBL" id="JANIEK010000019">
    <property type="protein sequence ID" value="MCT4795184.1"/>
    <property type="molecule type" value="Genomic_DNA"/>
</dbReference>
<dbReference type="RefSeq" id="WP_034816698.1">
    <property type="nucleotide sequence ID" value="NZ_JANIEK010000019.1"/>
</dbReference>
<proteinExistence type="predicted"/>
<evidence type="ECO:0000313" key="1">
    <source>
        <dbReference type="EMBL" id="MCT4795184.1"/>
    </source>
</evidence>
<name>A0ABT2KW64_9BACL</name>